<keyword evidence="2" id="KW-1185">Reference proteome</keyword>
<reference evidence="1 2" key="1">
    <citation type="journal article" date="2021" name="Front. Genet.">
        <title>Chromosome-Level Genome Assembly Reveals Significant Gene Expansion in the Toll and IMD Signaling Pathways of Dendrolimus kikuchii.</title>
        <authorList>
            <person name="Zhou J."/>
            <person name="Wu P."/>
            <person name="Xiong Z."/>
            <person name="Liu N."/>
            <person name="Zhao N."/>
            <person name="Ji M."/>
            <person name="Qiu Y."/>
            <person name="Yang B."/>
        </authorList>
    </citation>
    <scope>NUCLEOTIDE SEQUENCE [LARGE SCALE GENOMIC DNA]</scope>
    <source>
        <strain evidence="1">Ann1</strain>
    </source>
</reference>
<proteinExistence type="predicted"/>
<dbReference type="EMBL" id="CM034394">
    <property type="protein sequence ID" value="KAJ0179522.1"/>
    <property type="molecule type" value="Genomic_DNA"/>
</dbReference>
<evidence type="ECO:0000313" key="2">
    <source>
        <dbReference type="Proteomes" id="UP000824533"/>
    </source>
</evidence>
<protein>
    <submittedName>
        <fullName evidence="1">Uncharacterized protein</fullName>
    </submittedName>
</protein>
<name>A0ACC1D6R5_9NEOP</name>
<dbReference type="Proteomes" id="UP000824533">
    <property type="component" value="Linkage Group LG08"/>
</dbReference>
<evidence type="ECO:0000313" key="1">
    <source>
        <dbReference type="EMBL" id="KAJ0179522.1"/>
    </source>
</evidence>
<gene>
    <name evidence="1" type="ORF">K1T71_005234</name>
</gene>
<sequence>MKHVAARLVPKQLNFLQKLNRIRVAEDMLERVNSDPTFMKSIVTGDETWVYKFDMQTSQQVSEWHLPTERKKPLQSRSKSSSAFVAPLVLQMSIGDGNRFPSSGPSACLLNSCNKKKLKKIMKSQFLQ</sequence>
<accession>A0ACC1D6R5</accession>
<comment type="caution">
    <text evidence="1">The sequence shown here is derived from an EMBL/GenBank/DDBJ whole genome shotgun (WGS) entry which is preliminary data.</text>
</comment>
<organism evidence="1 2">
    <name type="scientific">Dendrolimus kikuchii</name>
    <dbReference type="NCBI Taxonomy" id="765133"/>
    <lineage>
        <taxon>Eukaryota</taxon>
        <taxon>Metazoa</taxon>
        <taxon>Ecdysozoa</taxon>
        <taxon>Arthropoda</taxon>
        <taxon>Hexapoda</taxon>
        <taxon>Insecta</taxon>
        <taxon>Pterygota</taxon>
        <taxon>Neoptera</taxon>
        <taxon>Endopterygota</taxon>
        <taxon>Lepidoptera</taxon>
        <taxon>Glossata</taxon>
        <taxon>Ditrysia</taxon>
        <taxon>Bombycoidea</taxon>
        <taxon>Lasiocampidae</taxon>
        <taxon>Dendrolimus</taxon>
    </lineage>
</organism>